<dbReference type="SMART" id="SM00579">
    <property type="entry name" value="FBD"/>
    <property type="match status" value="1"/>
</dbReference>
<dbReference type="InterPro" id="IPR032675">
    <property type="entry name" value="LRR_dom_sf"/>
</dbReference>
<dbReference type="Gene3D" id="1.20.1280.50">
    <property type="match status" value="1"/>
</dbReference>
<dbReference type="Gene3D" id="3.80.10.10">
    <property type="entry name" value="Ribonuclease Inhibitor"/>
    <property type="match status" value="1"/>
</dbReference>
<feature type="domain" description="F-box" evidence="1">
    <location>
        <begin position="1"/>
        <end position="47"/>
    </location>
</feature>
<dbReference type="EMBL" id="KI517464">
    <property type="protein sequence ID" value="ESQ42735.1"/>
    <property type="molecule type" value="Genomic_DNA"/>
</dbReference>
<proteinExistence type="predicted"/>
<keyword evidence="3" id="KW-1185">Reference proteome</keyword>
<dbReference type="SMART" id="SM00256">
    <property type="entry name" value="FBOX"/>
    <property type="match status" value="1"/>
</dbReference>
<dbReference type="PROSITE" id="PS50181">
    <property type="entry name" value="FBOX"/>
    <property type="match status" value="1"/>
</dbReference>
<dbReference type="STRING" id="72664.V4KXK0"/>
<dbReference type="InterPro" id="IPR055411">
    <property type="entry name" value="LRR_FXL15/At3g58940/PEG3-like"/>
</dbReference>
<dbReference type="InterPro" id="IPR050232">
    <property type="entry name" value="FBL13/AtMIF1-like"/>
</dbReference>
<dbReference type="Pfam" id="PF24758">
    <property type="entry name" value="LRR_At5g56370"/>
    <property type="match status" value="1"/>
</dbReference>
<dbReference type="Pfam" id="PF00646">
    <property type="entry name" value="F-box"/>
    <property type="match status" value="1"/>
</dbReference>
<dbReference type="OMA" id="VIIKIAH"/>
<accession>V4KXK0</accession>
<dbReference type="AlphaFoldDB" id="V4KXK0"/>
<protein>
    <recommendedName>
        <fullName evidence="1">F-box domain-containing protein</fullName>
    </recommendedName>
</protein>
<dbReference type="Proteomes" id="UP000030689">
    <property type="component" value="Unassembled WGS sequence"/>
</dbReference>
<sequence>MGINELPDDLLLRILSLVQTKTVFDAQVLSKRWRNLWRQSTSLFNDYTSHKSESKFLEFIDRTMELLESPVLERFYLRIAPTDTSSSSVVLRRDLLAKRPVRELDLISNNPNRTQITKAIYQFQTLVILRLESFSLEDHYGNLVSLQSLKVLQLCRVKYSSDESLSDLLSNLPSLEELILDRCLSVKPAATLSIAVPCLRRLTVVRCPDTCRNDLMMLKVNAPSLKYLNVEDYWRNVSFGGVKMEELVEADVNATFIDTEKLLRTIISVKRLSLCLVPSKIPQINDFFDQLVRLEICTCQQEWWDILERVLLDSPKLRVLKLHQKHSFGISDPTVRWKEPSSVPECFAYHLETFEWRGYEGTEEEKKLASYILKNARRLKIATFYPLISHPDNRMHQILRKELENISRYLFTCDLVFK</sequence>
<evidence type="ECO:0000313" key="2">
    <source>
        <dbReference type="EMBL" id="ESQ42735.1"/>
    </source>
</evidence>
<dbReference type="Gramene" id="ESQ42735">
    <property type="protein sequence ID" value="ESQ42735"/>
    <property type="gene ID" value="EUTSA_v10015986mg"/>
</dbReference>
<dbReference type="InterPro" id="IPR001810">
    <property type="entry name" value="F-box_dom"/>
</dbReference>
<dbReference type="InterPro" id="IPR006566">
    <property type="entry name" value="FBD"/>
</dbReference>
<dbReference type="Pfam" id="PF08387">
    <property type="entry name" value="FBD"/>
    <property type="match status" value="1"/>
</dbReference>
<evidence type="ECO:0000259" key="1">
    <source>
        <dbReference type="PROSITE" id="PS50181"/>
    </source>
</evidence>
<name>V4KXK0_EUTSA</name>
<dbReference type="SUPFAM" id="SSF81383">
    <property type="entry name" value="F-box domain"/>
    <property type="match status" value="1"/>
</dbReference>
<evidence type="ECO:0000313" key="3">
    <source>
        <dbReference type="Proteomes" id="UP000030689"/>
    </source>
</evidence>
<dbReference type="SUPFAM" id="SSF52047">
    <property type="entry name" value="RNI-like"/>
    <property type="match status" value="1"/>
</dbReference>
<gene>
    <name evidence="2" type="ORF">EUTSA_v10015986mg</name>
</gene>
<dbReference type="PANTHER" id="PTHR31900:SF34">
    <property type="entry name" value="EMB|CAB62440.1-RELATED"/>
    <property type="match status" value="1"/>
</dbReference>
<dbReference type="InterPro" id="IPR036047">
    <property type="entry name" value="F-box-like_dom_sf"/>
</dbReference>
<organism evidence="2 3">
    <name type="scientific">Eutrema salsugineum</name>
    <name type="common">Saltwater cress</name>
    <name type="synonym">Sisymbrium salsugineum</name>
    <dbReference type="NCBI Taxonomy" id="72664"/>
    <lineage>
        <taxon>Eukaryota</taxon>
        <taxon>Viridiplantae</taxon>
        <taxon>Streptophyta</taxon>
        <taxon>Embryophyta</taxon>
        <taxon>Tracheophyta</taxon>
        <taxon>Spermatophyta</taxon>
        <taxon>Magnoliopsida</taxon>
        <taxon>eudicotyledons</taxon>
        <taxon>Gunneridae</taxon>
        <taxon>Pentapetalae</taxon>
        <taxon>rosids</taxon>
        <taxon>malvids</taxon>
        <taxon>Brassicales</taxon>
        <taxon>Brassicaceae</taxon>
        <taxon>Eutremeae</taxon>
        <taxon>Eutrema</taxon>
    </lineage>
</organism>
<dbReference type="OrthoDB" id="1068471at2759"/>
<reference evidence="2 3" key="1">
    <citation type="journal article" date="2013" name="Front. Plant Sci.">
        <title>The Reference Genome of the Halophytic Plant Eutrema salsugineum.</title>
        <authorList>
            <person name="Yang R."/>
            <person name="Jarvis D.E."/>
            <person name="Chen H."/>
            <person name="Beilstein M.A."/>
            <person name="Grimwood J."/>
            <person name="Jenkins J."/>
            <person name="Shu S."/>
            <person name="Prochnik S."/>
            <person name="Xin M."/>
            <person name="Ma C."/>
            <person name="Schmutz J."/>
            <person name="Wing R.A."/>
            <person name="Mitchell-Olds T."/>
            <person name="Schumaker K.S."/>
            <person name="Wang X."/>
        </authorList>
    </citation>
    <scope>NUCLEOTIDE SEQUENCE [LARGE SCALE GENOMIC DNA]</scope>
</reference>
<dbReference type="PANTHER" id="PTHR31900">
    <property type="entry name" value="F-BOX/RNI SUPERFAMILY PROTEIN-RELATED"/>
    <property type="match status" value="1"/>
</dbReference>
<dbReference type="KEGG" id="eus:EUTSA_v10015986mg"/>